<sequence length="221" mass="24400">MVDHPPSGFVRSGTSSPLFSPTLLANNVTGTDYTLSISGGSILASGIILNIDEKQTDILEFMNWLAICFARSEDGHSTKESLIKLIWTMWITFSPSLATFSIHAIVDAVWMRFLRKARLLRFTAVLNKREGSESPKRINSLAVVLSNGDSNAMLRVAFDFISDLEHATLASESHDLKFRYFSRMTSLCSALINSDFFDDAINRCLDPAPLPPSVARVSVPP</sequence>
<reference evidence="1" key="1">
    <citation type="submission" date="2020-11" db="EMBL/GenBank/DDBJ databases">
        <title>Adaptations for nitrogen fixation in a non-lichenized fungal sporocarp promotes dispersal by wood-feeding termites.</title>
        <authorList>
            <consortium name="DOE Joint Genome Institute"/>
            <person name="Koch R.A."/>
            <person name="Yoon G."/>
            <person name="Arayal U."/>
            <person name="Lail K."/>
            <person name="Amirebrahimi M."/>
            <person name="Labutti K."/>
            <person name="Lipzen A."/>
            <person name="Riley R."/>
            <person name="Barry K."/>
            <person name="Henrissat B."/>
            <person name="Grigoriev I.V."/>
            <person name="Herr J.R."/>
            <person name="Aime M.C."/>
        </authorList>
    </citation>
    <scope>NUCLEOTIDE SEQUENCE</scope>
    <source>
        <strain evidence="1">MCA 3950</strain>
    </source>
</reference>
<keyword evidence="2" id="KW-1185">Reference proteome</keyword>
<evidence type="ECO:0000313" key="1">
    <source>
        <dbReference type="EMBL" id="KAG7442456.1"/>
    </source>
</evidence>
<accession>A0A9P7VJU6</accession>
<evidence type="ECO:0000313" key="2">
    <source>
        <dbReference type="Proteomes" id="UP000812287"/>
    </source>
</evidence>
<dbReference type="OrthoDB" id="10346463at2759"/>
<dbReference type="GeneID" id="66101771"/>
<organism evidence="1 2">
    <name type="scientific">Guyanagaster necrorhizus</name>
    <dbReference type="NCBI Taxonomy" id="856835"/>
    <lineage>
        <taxon>Eukaryota</taxon>
        <taxon>Fungi</taxon>
        <taxon>Dikarya</taxon>
        <taxon>Basidiomycota</taxon>
        <taxon>Agaricomycotina</taxon>
        <taxon>Agaricomycetes</taxon>
        <taxon>Agaricomycetidae</taxon>
        <taxon>Agaricales</taxon>
        <taxon>Marasmiineae</taxon>
        <taxon>Physalacriaceae</taxon>
        <taxon>Guyanagaster</taxon>
    </lineage>
</organism>
<name>A0A9P7VJU6_9AGAR</name>
<dbReference type="RefSeq" id="XP_043035956.1">
    <property type="nucleotide sequence ID" value="XM_043179477.1"/>
</dbReference>
<dbReference type="AlphaFoldDB" id="A0A9P7VJU6"/>
<dbReference type="Proteomes" id="UP000812287">
    <property type="component" value="Unassembled WGS sequence"/>
</dbReference>
<comment type="caution">
    <text evidence="1">The sequence shown here is derived from an EMBL/GenBank/DDBJ whole genome shotgun (WGS) entry which is preliminary data.</text>
</comment>
<proteinExistence type="predicted"/>
<protein>
    <submittedName>
        <fullName evidence="1">Uncharacterized protein</fullName>
    </submittedName>
</protein>
<dbReference type="EMBL" id="MU250551">
    <property type="protein sequence ID" value="KAG7442456.1"/>
    <property type="molecule type" value="Genomic_DNA"/>
</dbReference>
<gene>
    <name evidence="1" type="ORF">BT62DRAFT_1079313</name>
</gene>